<evidence type="ECO:0000256" key="1">
    <source>
        <dbReference type="ARBA" id="ARBA00008007"/>
    </source>
</evidence>
<dbReference type="Pfam" id="PF18912">
    <property type="entry name" value="DZR_2"/>
    <property type="match status" value="1"/>
</dbReference>
<dbReference type="Gene3D" id="3.40.50.2020">
    <property type="match status" value="1"/>
</dbReference>
<dbReference type="InterPro" id="IPR051910">
    <property type="entry name" value="ComF/GntX_DNA_util-trans"/>
</dbReference>
<dbReference type="SUPFAM" id="SSF53271">
    <property type="entry name" value="PRTase-like"/>
    <property type="match status" value="1"/>
</dbReference>
<name>A0A438AHR3_9RHOB</name>
<dbReference type="RefSeq" id="WP_127906909.1">
    <property type="nucleotide sequence ID" value="NZ_RQXX01000003.1"/>
</dbReference>
<sequence>MQSLLSLIYPHHCAICDTPVAAPGLCGPCWRDMPFLTGLVCDACGAALPGDEPDGRAVRCDACLAAPPPWEAGRAALSYAGSARRLVLALKHGDRLDLTGPAAGWMLAGAGPMIRAGQVMVPVPVHWTRRIARRYNQAALLSRAVARLAGGRSAPQALIRVARTPSQDGLNRARRFANLEGAIRPHPRLGAVLRGADVVLIDDVMTSGATLWAATRAAQAAGAARVSVLVLARVAPET</sequence>
<evidence type="ECO:0000259" key="3">
    <source>
        <dbReference type="Pfam" id="PF18912"/>
    </source>
</evidence>
<dbReference type="PANTHER" id="PTHR47505">
    <property type="entry name" value="DNA UTILIZATION PROTEIN YHGH"/>
    <property type="match status" value="1"/>
</dbReference>
<evidence type="ECO:0000313" key="4">
    <source>
        <dbReference type="EMBL" id="RVV98246.1"/>
    </source>
</evidence>
<proteinExistence type="inferred from homology"/>
<comment type="caution">
    <text evidence="4">The sequence shown here is derived from an EMBL/GenBank/DDBJ whole genome shotgun (WGS) entry which is preliminary data.</text>
</comment>
<feature type="domain" description="Double zinc ribbon" evidence="3">
    <location>
        <begin position="4"/>
        <end position="64"/>
    </location>
</feature>
<dbReference type="EMBL" id="RQXX01000003">
    <property type="protein sequence ID" value="RVV98246.1"/>
    <property type="molecule type" value="Genomic_DNA"/>
</dbReference>
<protein>
    <submittedName>
        <fullName evidence="4">ComF family protein</fullName>
    </submittedName>
</protein>
<keyword evidence="5" id="KW-1185">Reference proteome</keyword>
<reference evidence="4 5" key="1">
    <citation type="submission" date="2018-11" db="EMBL/GenBank/DDBJ databases">
        <title>Mesobaculum littorinae gen. nov., sp. nov., isolated from Littorina scabra that represents a novel genus of the order Rhodobacteraceae.</title>
        <authorList>
            <person name="Li F."/>
        </authorList>
    </citation>
    <scope>NUCLEOTIDE SEQUENCE [LARGE SCALE GENOMIC DNA]</scope>
    <source>
        <strain evidence="4 5">M0103</strain>
    </source>
</reference>
<dbReference type="Pfam" id="PF00156">
    <property type="entry name" value="Pribosyltran"/>
    <property type="match status" value="1"/>
</dbReference>
<dbReference type="InterPro" id="IPR044005">
    <property type="entry name" value="DZR_2"/>
</dbReference>
<evidence type="ECO:0000259" key="2">
    <source>
        <dbReference type="Pfam" id="PF00156"/>
    </source>
</evidence>
<dbReference type="AlphaFoldDB" id="A0A438AHR3"/>
<comment type="similarity">
    <text evidence="1">Belongs to the ComF/GntX family.</text>
</comment>
<accession>A0A438AHR3</accession>
<dbReference type="InterPro" id="IPR029057">
    <property type="entry name" value="PRTase-like"/>
</dbReference>
<dbReference type="InterPro" id="IPR000836">
    <property type="entry name" value="PRTase_dom"/>
</dbReference>
<organism evidence="4 5">
    <name type="scientific">Mesobaculum littorinae</name>
    <dbReference type="NCBI Taxonomy" id="2486419"/>
    <lineage>
        <taxon>Bacteria</taxon>
        <taxon>Pseudomonadati</taxon>
        <taxon>Pseudomonadota</taxon>
        <taxon>Alphaproteobacteria</taxon>
        <taxon>Rhodobacterales</taxon>
        <taxon>Roseobacteraceae</taxon>
        <taxon>Mesobaculum</taxon>
    </lineage>
</organism>
<dbReference type="CDD" id="cd06223">
    <property type="entry name" value="PRTases_typeI"/>
    <property type="match status" value="1"/>
</dbReference>
<dbReference type="OrthoDB" id="9779910at2"/>
<dbReference type="PANTHER" id="PTHR47505:SF1">
    <property type="entry name" value="DNA UTILIZATION PROTEIN YHGH"/>
    <property type="match status" value="1"/>
</dbReference>
<gene>
    <name evidence="4" type="ORF">EKE94_11635</name>
</gene>
<dbReference type="Proteomes" id="UP000285908">
    <property type="component" value="Unassembled WGS sequence"/>
</dbReference>
<evidence type="ECO:0000313" key="5">
    <source>
        <dbReference type="Proteomes" id="UP000285908"/>
    </source>
</evidence>
<feature type="domain" description="Phosphoribosyltransferase" evidence="2">
    <location>
        <begin position="180"/>
        <end position="233"/>
    </location>
</feature>